<dbReference type="RefSeq" id="WP_273987252.1">
    <property type="nucleotide sequence ID" value="NZ_BAABQT010000010.1"/>
</dbReference>
<dbReference type="InterPro" id="IPR036374">
    <property type="entry name" value="OxRdtase_Mopterin-bd_sf"/>
</dbReference>
<evidence type="ECO:0000313" key="2">
    <source>
        <dbReference type="EMBL" id="WDA57355.1"/>
    </source>
</evidence>
<reference evidence="2 3" key="1">
    <citation type="submission" date="2022-12" db="EMBL/GenBank/DDBJ databases">
        <title>Genome Sequence of Deinococcus aquaticus Type Strain PB314.</title>
        <authorList>
            <person name="Albert C."/>
            <person name="Hill J."/>
            <person name="Boren L."/>
            <person name="Scholz-Ng S."/>
            <person name="Fatema N."/>
            <person name="Grosso R."/>
            <person name="Soboslay E."/>
            <person name="Tuohy J."/>
        </authorList>
    </citation>
    <scope>NUCLEOTIDE SEQUENCE [LARGE SCALE GENOMIC DNA]</scope>
    <source>
        <strain evidence="2 3">PB-314</strain>
    </source>
</reference>
<dbReference type="SUPFAM" id="SSF56524">
    <property type="entry name" value="Oxidoreductase molybdopterin-binding domain"/>
    <property type="match status" value="1"/>
</dbReference>
<gene>
    <name evidence="2" type="ORF">M8445_08180</name>
</gene>
<proteinExistence type="predicted"/>
<sequence>MFPHKSHLLLCGLLLAGTLGLNAADAEPGAPASAQPGSSGFQYVQTARPFPKARSGEPALLTLTGTRTERLTLNQLRALPAAQYASRHPQLQQTFTYRGVPLRDLAQRGGFLGRDIRVTADDGFIAIIRADDYRQAPIMVAYEADGRDVPILNKGPLLIVFPPDRRFPTSQYGSQWAWYVTGVSPRTP</sequence>
<evidence type="ECO:0000256" key="1">
    <source>
        <dbReference type="SAM" id="SignalP"/>
    </source>
</evidence>
<name>A0ABY7UWX7_9DEIO</name>
<dbReference type="EMBL" id="CP115165">
    <property type="protein sequence ID" value="WDA57355.1"/>
    <property type="molecule type" value="Genomic_DNA"/>
</dbReference>
<evidence type="ECO:0008006" key="4">
    <source>
        <dbReference type="Google" id="ProtNLM"/>
    </source>
</evidence>
<dbReference type="Proteomes" id="UP001217044">
    <property type="component" value="Chromosome"/>
</dbReference>
<feature type="chain" id="PRO_5047076964" description="Oxidoreductase molybdopterin-binding domain-containing protein" evidence="1">
    <location>
        <begin position="24"/>
        <end position="188"/>
    </location>
</feature>
<protein>
    <recommendedName>
        <fullName evidence="4">Oxidoreductase molybdopterin-binding domain-containing protein</fullName>
    </recommendedName>
</protein>
<evidence type="ECO:0000313" key="3">
    <source>
        <dbReference type="Proteomes" id="UP001217044"/>
    </source>
</evidence>
<keyword evidence="1" id="KW-0732">Signal</keyword>
<keyword evidence="3" id="KW-1185">Reference proteome</keyword>
<accession>A0ABY7UWX7</accession>
<dbReference type="Gene3D" id="3.90.420.10">
    <property type="entry name" value="Oxidoreductase, molybdopterin-binding domain"/>
    <property type="match status" value="1"/>
</dbReference>
<feature type="signal peptide" evidence="1">
    <location>
        <begin position="1"/>
        <end position="23"/>
    </location>
</feature>
<organism evidence="2 3">
    <name type="scientific">Deinococcus aquaticus</name>
    <dbReference type="NCBI Taxonomy" id="328692"/>
    <lineage>
        <taxon>Bacteria</taxon>
        <taxon>Thermotogati</taxon>
        <taxon>Deinococcota</taxon>
        <taxon>Deinococci</taxon>
        <taxon>Deinococcales</taxon>
        <taxon>Deinococcaceae</taxon>
        <taxon>Deinococcus</taxon>
    </lineage>
</organism>